<dbReference type="AlphaFoldDB" id="A0A0B6RX38"/>
<feature type="modified residue" description="4-aspartylphosphate" evidence="6">
    <location>
        <position position="52"/>
    </location>
</feature>
<dbReference type="SMART" id="SM00862">
    <property type="entry name" value="Trans_reg_C"/>
    <property type="match status" value="1"/>
</dbReference>
<dbReference type="FunFam" id="1.10.10.10:FF:000005">
    <property type="entry name" value="Two-component system response regulator"/>
    <property type="match status" value="1"/>
</dbReference>
<evidence type="ECO:0000256" key="7">
    <source>
        <dbReference type="PROSITE-ProRule" id="PRU01091"/>
    </source>
</evidence>
<evidence type="ECO:0000256" key="4">
    <source>
        <dbReference type="ARBA" id="ARBA00023125"/>
    </source>
</evidence>
<evidence type="ECO:0000259" key="9">
    <source>
        <dbReference type="PROSITE" id="PS51755"/>
    </source>
</evidence>
<accession>A0A0B6RX38</accession>
<keyword evidence="5" id="KW-0804">Transcription</keyword>
<reference evidence="10 11" key="2">
    <citation type="journal article" date="2016" name="Appl. Microbiol. Biotechnol.">
        <title>Mutations improving production and secretion of extracellular lipase by Burkholderia glumae PG1.</title>
        <authorList>
            <person name="Knapp A."/>
            <person name="Voget S."/>
            <person name="Gao R."/>
            <person name="Zaburannyi N."/>
            <person name="Krysciak D."/>
            <person name="Breuer M."/>
            <person name="Hauer B."/>
            <person name="Streit W.R."/>
            <person name="Muller R."/>
            <person name="Daniel R."/>
            <person name="Jaeger K.E."/>
        </authorList>
    </citation>
    <scope>NUCLEOTIDE SEQUENCE [LARGE SCALE GENOMIC DNA]</scope>
    <source>
        <strain evidence="10 11">PG1</strain>
    </source>
</reference>
<dbReference type="Gene3D" id="6.10.250.690">
    <property type="match status" value="1"/>
</dbReference>
<dbReference type="Gene3D" id="1.10.10.10">
    <property type="entry name" value="Winged helix-like DNA-binding domain superfamily/Winged helix DNA-binding domain"/>
    <property type="match status" value="1"/>
</dbReference>
<keyword evidence="2" id="KW-0902">Two-component regulatory system</keyword>
<evidence type="ECO:0000313" key="11">
    <source>
        <dbReference type="Proteomes" id="UP000031838"/>
    </source>
</evidence>
<dbReference type="OrthoDB" id="9802426at2"/>
<dbReference type="PROSITE" id="PS51755">
    <property type="entry name" value="OMPR_PHOB"/>
    <property type="match status" value="1"/>
</dbReference>
<evidence type="ECO:0000256" key="5">
    <source>
        <dbReference type="ARBA" id="ARBA00023163"/>
    </source>
</evidence>
<dbReference type="Gene3D" id="3.40.50.2300">
    <property type="match status" value="1"/>
</dbReference>
<name>A0A0B6RX38_BURPL</name>
<dbReference type="GO" id="GO:0032993">
    <property type="term" value="C:protein-DNA complex"/>
    <property type="evidence" value="ECO:0007669"/>
    <property type="project" value="TreeGrafter"/>
</dbReference>
<dbReference type="CDD" id="cd00383">
    <property type="entry name" value="trans_reg_C"/>
    <property type="match status" value="1"/>
</dbReference>
<evidence type="ECO:0000256" key="3">
    <source>
        <dbReference type="ARBA" id="ARBA00023015"/>
    </source>
</evidence>
<dbReference type="PANTHER" id="PTHR48111:SF76">
    <property type="entry name" value="TWO-COMPONENT RESPONSE REGULATOR"/>
    <property type="match status" value="1"/>
</dbReference>
<protein>
    <submittedName>
        <fullName evidence="10">Two component transcriptional regulator, winged helix family protein</fullName>
    </submittedName>
</protein>
<dbReference type="EMBL" id="CP002580">
    <property type="protein sequence ID" value="AJK47943.1"/>
    <property type="molecule type" value="Genomic_DNA"/>
</dbReference>
<reference evidence="11" key="1">
    <citation type="submission" date="2011-03" db="EMBL/GenBank/DDBJ databases">
        <authorList>
            <person name="Voget S."/>
            <person name="Streit W.R."/>
            <person name="Jaeger K.E."/>
            <person name="Daniel R."/>
        </authorList>
    </citation>
    <scope>NUCLEOTIDE SEQUENCE [LARGE SCALE GENOMIC DNA]</scope>
    <source>
        <strain evidence="11">PG1</strain>
    </source>
</reference>
<keyword evidence="4 7" id="KW-0238">DNA-binding</keyword>
<keyword evidence="1 6" id="KW-0597">Phosphoprotein</keyword>
<dbReference type="Pfam" id="PF00072">
    <property type="entry name" value="Response_reg"/>
    <property type="match status" value="1"/>
</dbReference>
<dbReference type="InterPro" id="IPR011006">
    <property type="entry name" value="CheY-like_superfamily"/>
</dbReference>
<sequence length="224" mass="24852">MPKILTIEDDVLIADSIVRQLRAEGHTVDVARTGRDGIAKVMAGDYDAVTLDRMLPDLDGLAILAAMRGVGLETPVLVMSAMSEVDQRIAGLRAGGDDYLVKPFSLDEMVARLEVLMRRRPRNAHADTVLRANGIELDLVKRRASLGARELELLPTEFRVLEFMMRHAGRVLTRTMIFEGVWGCRFDPGTNLIDVHVGRLRRKINHAGETPLIRTIRGAGYMLG</sequence>
<dbReference type="GO" id="GO:0000156">
    <property type="term" value="F:phosphorelay response regulator activity"/>
    <property type="evidence" value="ECO:0007669"/>
    <property type="project" value="TreeGrafter"/>
</dbReference>
<evidence type="ECO:0000313" key="10">
    <source>
        <dbReference type="EMBL" id="AJK47943.1"/>
    </source>
</evidence>
<dbReference type="InterPro" id="IPR036388">
    <property type="entry name" value="WH-like_DNA-bd_sf"/>
</dbReference>
<evidence type="ECO:0000256" key="2">
    <source>
        <dbReference type="ARBA" id="ARBA00023012"/>
    </source>
</evidence>
<dbReference type="PROSITE" id="PS50110">
    <property type="entry name" value="RESPONSE_REGULATORY"/>
    <property type="match status" value="1"/>
</dbReference>
<evidence type="ECO:0000256" key="1">
    <source>
        <dbReference type="ARBA" id="ARBA00022553"/>
    </source>
</evidence>
<dbReference type="InterPro" id="IPR039420">
    <property type="entry name" value="WalR-like"/>
</dbReference>
<dbReference type="KEGG" id="bgp:BGL_1c34690"/>
<feature type="DNA-binding region" description="OmpR/PhoB-type" evidence="7">
    <location>
        <begin position="127"/>
        <end position="224"/>
    </location>
</feature>
<feature type="domain" description="OmpR/PhoB-type" evidence="9">
    <location>
        <begin position="127"/>
        <end position="224"/>
    </location>
</feature>
<organism evidence="10 11">
    <name type="scientific">Burkholderia plantarii</name>
    <dbReference type="NCBI Taxonomy" id="41899"/>
    <lineage>
        <taxon>Bacteria</taxon>
        <taxon>Pseudomonadati</taxon>
        <taxon>Pseudomonadota</taxon>
        <taxon>Betaproteobacteria</taxon>
        <taxon>Burkholderiales</taxon>
        <taxon>Burkholderiaceae</taxon>
        <taxon>Burkholderia</taxon>
    </lineage>
</organism>
<feature type="domain" description="Response regulatory" evidence="8">
    <location>
        <begin position="3"/>
        <end position="117"/>
    </location>
</feature>
<evidence type="ECO:0000256" key="6">
    <source>
        <dbReference type="PROSITE-ProRule" id="PRU00169"/>
    </source>
</evidence>
<keyword evidence="3" id="KW-0805">Transcription regulation</keyword>
<evidence type="ECO:0000259" key="8">
    <source>
        <dbReference type="PROSITE" id="PS50110"/>
    </source>
</evidence>
<dbReference type="KEGG" id="bpla:bpln_1g33650"/>
<dbReference type="SUPFAM" id="SSF52172">
    <property type="entry name" value="CheY-like"/>
    <property type="match status" value="1"/>
</dbReference>
<dbReference type="GO" id="GO:0000976">
    <property type="term" value="F:transcription cis-regulatory region binding"/>
    <property type="evidence" value="ECO:0007669"/>
    <property type="project" value="TreeGrafter"/>
</dbReference>
<proteinExistence type="predicted"/>
<dbReference type="SMART" id="SM00448">
    <property type="entry name" value="REC"/>
    <property type="match status" value="1"/>
</dbReference>
<dbReference type="InterPro" id="IPR001867">
    <property type="entry name" value="OmpR/PhoB-type_DNA-bd"/>
</dbReference>
<dbReference type="GO" id="GO:0005829">
    <property type="term" value="C:cytosol"/>
    <property type="evidence" value="ECO:0007669"/>
    <property type="project" value="TreeGrafter"/>
</dbReference>
<dbReference type="InterPro" id="IPR001789">
    <property type="entry name" value="Sig_transdc_resp-reg_receiver"/>
</dbReference>
<dbReference type="GO" id="GO:0006355">
    <property type="term" value="P:regulation of DNA-templated transcription"/>
    <property type="evidence" value="ECO:0007669"/>
    <property type="project" value="InterPro"/>
</dbReference>
<dbReference type="Pfam" id="PF00486">
    <property type="entry name" value="Trans_reg_C"/>
    <property type="match status" value="1"/>
</dbReference>
<dbReference type="RefSeq" id="WP_042626193.1">
    <property type="nucleotide sequence ID" value="NZ_BSTO01000003.1"/>
</dbReference>
<keyword evidence="11" id="KW-1185">Reference proteome</keyword>
<gene>
    <name evidence="10" type="ORF">BGL_1c34690</name>
</gene>
<dbReference type="Proteomes" id="UP000031838">
    <property type="component" value="Chromosome 1"/>
</dbReference>
<dbReference type="PANTHER" id="PTHR48111">
    <property type="entry name" value="REGULATOR OF RPOS"/>
    <property type="match status" value="1"/>
</dbReference>
<dbReference type="HOGENOM" id="CLU_000445_30_1_4"/>